<dbReference type="CDD" id="cd00200">
    <property type="entry name" value="WD40"/>
    <property type="match status" value="1"/>
</dbReference>
<dbReference type="InterPro" id="IPR007111">
    <property type="entry name" value="NACHT_NTPase"/>
</dbReference>
<dbReference type="AlphaFoldDB" id="A0A401KRG9"/>
<dbReference type="InterPro" id="IPR019775">
    <property type="entry name" value="WD40_repeat_CS"/>
</dbReference>
<dbReference type="SUPFAM" id="SSF52540">
    <property type="entry name" value="P-loop containing nucleoside triphosphate hydrolases"/>
    <property type="match status" value="1"/>
</dbReference>
<dbReference type="InterPro" id="IPR053299">
    <property type="entry name" value="ASTRA_WD_repeat"/>
</dbReference>
<feature type="repeat" description="WD" evidence="3">
    <location>
        <begin position="883"/>
        <end position="924"/>
    </location>
</feature>
<dbReference type="InterPro" id="IPR055442">
    <property type="entry name" value="Beta-prop_EML-like_2nd"/>
</dbReference>
<dbReference type="PROSITE" id="PS00678">
    <property type="entry name" value="WD_REPEATS_1"/>
    <property type="match status" value="5"/>
</dbReference>
<evidence type="ECO:0000256" key="2">
    <source>
        <dbReference type="ARBA" id="ARBA00022737"/>
    </source>
</evidence>
<reference evidence="6 7" key="1">
    <citation type="submission" date="2016-09" db="EMBL/GenBank/DDBJ databases">
        <title>Aspergillus awamori IFM 58123T.</title>
        <authorList>
            <person name="Kusuya Y."/>
            <person name="Shimizu M."/>
            <person name="Takahashi H."/>
            <person name="Yaguchi T."/>
        </authorList>
    </citation>
    <scope>NUCLEOTIDE SEQUENCE [LARGE SCALE GENOMIC DNA]</scope>
    <source>
        <strain evidence="6 7">IFM 58123</strain>
    </source>
</reference>
<feature type="compositionally biased region" description="Polar residues" evidence="4">
    <location>
        <begin position="38"/>
        <end position="55"/>
    </location>
</feature>
<feature type="repeat" description="WD" evidence="3">
    <location>
        <begin position="967"/>
        <end position="1008"/>
    </location>
</feature>
<dbReference type="PRINTS" id="PR00320">
    <property type="entry name" value="GPROTEINBRPT"/>
</dbReference>
<dbReference type="InterPro" id="IPR020472">
    <property type="entry name" value="WD40_PAC1"/>
</dbReference>
<keyword evidence="1 3" id="KW-0853">WD repeat</keyword>
<dbReference type="PROSITE" id="PS50082">
    <property type="entry name" value="WD_REPEATS_2"/>
    <property type="match status" value="5"/>
</dbReference>
<dbReference type="STRING" id="105351.A0A401KRG9"/>
<dbReference type="InterPro" id="IPR001680">
    <property type="entry name" value="WD40_rpt"/>
</dbReference>
<evidence type="ECO:0000259" key="5">
    <source>
        <dbReference type="PROSITE" id="PS50837"/>
    </source>
</evidence>
<keyword evidence="7" id="KW-1185">Reference proteome</keyword>
<gene>
    <name evidence="6" type="ORF">AAWM_04702</name>
</gene>
<dbReference type="InterPro" id="IPR015943">
    <property type="entry name" value="WD40/YVTN_repeat-like_dom_sf"/>
</dbReference>
<dbReference type="InterPro" id="IPR036322">
    <property type="entry name" value="WD40_repeat_dom_sf"/>
</dbReference>
<evidence type="ECO:0000313" key="7">
    <source>
        <dbReference type="Proteomes" id="UP000286921"/>
    </source>
</evidence>
<evidence type="ECO:0000256" key="4">
    <source>
        <dbReference type="SAM" id="MobiDB-lite"/>
    </source>
</evidence>
<evidence type="ECO:0000313" key="6">
    <source>
        <dbReference type="EMBL" id="GCB21817.1"/>
    </source>
</evidence>
<sequence length="1155" mass="130172">MPRYFKHLFHRPFHKHGEISNRKTQTKQAKDDEKDITDTQSSTYSQPAPQPDRSTQIFQPQDLWEAAYNQLDERQRHILSTIQIPSDSDKGTDPRGIIGEVIEITKEQYEKYRQTGDGRTRRSSQKIINAALSYKDIISAVAALDPTQHAASAWTIVSLGLTMTKNHQGSRNALFESSEYLADVLTQSAFMEKRFYRDGHPNIRDNVSSTLLRLYMAILQYAAQIRKAQDPSMGRKMLDCLTDITDHPLTELKSSVEQARKELGTWVQLGGYLHCEQEARNLLDAIDELAKSMDSLAKEFSLEKLRVAEGALYDTYIDQHEDFCLPNTRTDILNQVSKWAMSDHEFIFWLNGMAGTGKSTIARTAARDFDKHGLLGATFFFKRGEADRSNAKYLMPTIARQLVNKYQQLAPDVLDAIRKDPFLATKPLDKQFDKLLYQPISNLGPDRSTVIVILIDALDECDGEEGMKAVLRLLSKLGDIQSVRLRIFLTSRPELPIRLGFKKEKSHCDLALHELPAPVIEQDIRLFLKHKLSAIRDERDEKLLPLDWPENENIEKLVEMTKPLFIFATTICRFVSEKKFLPHERLKRILEDKTAISGDRMDRTYLPVLNQLLSDTDESEAKQLKQEFQDIVGVIILLAAPLSMNALASLIKLPSNIVGNRLDGFHSVLRVPENAHLPVRILHLSFRDYLLTTRSSFHVDGHETHAKIAAHCLRVMGNQLKENVCDLASYGTQRKNIDAEVIDQHLPADVQYSCHYWVHHLQQSQGRISDTEILSFLKKHFTHWLEALALMGRIFEGVEMINILQSRTWGSIGDELSGFLYDARRFTLQSLYMAGIAPLQLYYAGLAFAPEKSVMRQCFYNKTSKRVQVLQVDKTWSPNLQTLEGHSHWVWSVAFSPDGRTLASGSDDGAIKLWDTATGTEQQTLTGHSDSVWSVAFSPDGRTLASGSDDKTIKLWDTATGTEQQTLTGHSDSVWSVAFSPDGRTLASGSHDKTIKLWDTATGTEQQTLTGHSSSVFSVTFSPNGRTLASGSADKTIKIWDTATGTEQQTLTGHSDFVWSVAFSPDGRTLASGSHDGAIKVWDTTTGTEQQQFVQNEDISNFSISLSACWVSLEGKELLWLPANYRAFVCHAIKDGILTLGYSDGRVTMIRFHTQ</sequence>
<dbReference type="SMART" id="SM00320">
    <property type="entry name" value="WD40"/>
    <property type="match status" value="5"/>
</dbReference>
<evidence type="ECO:0000256" key="1">
    <source>
        <dbReference type="ARBA" id="ARBA00022574"/>
    </source>
</evidence>
<dbReference type="Gene3D" id="3.40.50.300">
    <property type="entry name" value="P-loop containing nucleotide triphosphate hydrolases"/>
    <property type="match status" value="1"/>
</dbReference>
<dbReference type="Pfam" id="PF00400">
    <property type="entry name" value="WD40"/>
    <property type="match status" value="1"/>
</dbReference>
<dbReference type="Pfam" id="PF23414">
    <property type="entry name" value="Beta-prop_EML_2"/>
    <property type="match status" value="1"/>
</dbReference>
<evidence type="ECO:0000256" key="3">
    <source>
        <dbReference type="PROSITE-ProRule" id="PRU00221"/>
    </source>
</evidence>
<feature type="repeat" description="WD" evidence="3">
    <location>
        <begin position="1009"/>
        <end position="1050"/>
    </location>
</feature>
<dbReference type="InterPro" id="IPR027417">
    <property type="entry name" value="P-loop_NTPase"/>
</dbReference>
<dbReference type="Pfam" id="PF24883">
    <property type="entry name" value="NPHP3_N"/>
    <property type="match status" value="1"/>
</dbReference>
<dbReference type="InterPro" id="IPR056884">
    <property type="entry name" value="NPHP3-like_N"/>
</dbReference>
<feature type="domain" description="NACHT" evidence="5">
    <location>
        <begin position="346"/>
        <end position="493"/>
    </location>
</feature>
<dbReference type="PANTHER" id="PTHR44156">
    <property type="entry name" value="SUPERNUMERARY LIMBS, ISOFORM B-RELATED"/>
    <property type="match status" value="1"/>
</dbReference>
<accession>A0A401KRG9</accession>
<feature type="repeat" description="WD" evidence="3">
    <location>
        <begin position="925"/>
        <end position="966"/>
    </location>
</feature>
<comment type="caution">
    <text evidence="6">The sequence shown here is derived from an EMBL/GenBank/DDBJ whole genome shotgun (WGS) entry which is preliminary data.</text>
</comment>
<dbReference type="PROSITE" id="PS50294">
    <property type="entry name" value="WD_REPEATS_REGION"/>
    <property type="match status" value="5"/>
</dbReference>
<organism evidence="6 7">
    <name type="scientific">Aspergillus awamori</name>
    <name type="common">Black koji mold</name>
    <dbReference type="NCBI Taxonomy" id="105351"/>
    <lineage>
        <taxon>Eukaryota</taxon>
        <taxon>Fungi</taxon>
        <taxon>Dikarya</taxon>
        <taxon>Ascomycota</taxon>
        <taxon>Pezizomycotina</taxon>
        <taxon>Eurotiomycetes</taxon>
        <taxon>Eurotiomycetidae</taxon>
        <taxon>Eurotiales</taxon>
        <taxon>Aspergillaceae</taxon>
        <taxon>Aspergillus</taxon>
    </lineage>
</organism>
<feature type="repeat" description="WD" evidence="3">
    <location>
        <begin position="1051"/>
        <end position="1092"/>
    </location>
</feature>
<proteinExistence type="predicted"/>
<protein>
    <submittedName>
        <fullName evidence="6">Vegetative incompatibility protein HET-E-1</fullName>
    </submittedName>
</protein>
<feature type="region of interest" description="Disordered" evidence="4">
    <location>
        <begin position="15"/>
        <end position="55"/>
    </location>
</feature>
<dbReference type="Gene3D" id="2.130.10.10">
    <property type="entry name" value="YVTN repeat-like/Quinoprotein amine dehydrogenase"/>
    <property type="match status" value="2"/>
</dbReference>
<dbReference type="EMBL" id="BDHI01000014">
    <property type="protein sequence ID" value="GCB21817.1"/>
    <property type="molecule type" value="Genomic_DNA"/>
</dbReference>
<keyword evidence="2" id="KW-0677">Repeat</keyword>
<dbReference type="SUPFAM" id="SSF50978">
    <property type="entry name" value="WD40 repeat-like"/>
    <property type="match status" value="1"/>
</dbReference>
<feature type="compositionally biased region" description="Basic and acidic residues" evidence="4">
    <location>
        <begin position="28"/>
        <end position="37"/>
    </location>
</feature>
<dbReference type="PROSITE" id="PS50837">
    <property type="entry name" value="NACHT"/>
    <property type="match status" value="1"/>
</dbReference>
<dbReference type="Proteomes" id="UP000286921">
    <property type="component" value="Unassembled WGS sequence"/>
</dbReference>
<name>A0A401KRG9_ASPAW</name>